<dbReference type="Pfam" id="PF02545">
    <property type="entry name" value="Maf"/>
    <property type="match status" value="1"/>
</dbReference>
<comment type="cofactor">
    <cofactor evidence="1 6">
        <name>a divalent metal cation</name>
        <dbReference type="ChEBI" id="CHEBI:60240"/>
    </cofactor>
</comment>
<dbReference type="OrthoDB" id="9807767at2"/>
<keyword evidence="8" id="KW-1185">Reference proteome</keyword>
<organism evidence="7 8">
    <name type="scientific">Vagococcus zengguangii</name>
    <dbReference type="NCBI Taxonomy" id="2571750"/>
    <lineage>
        <taxon>Bacteria</taxon>
        <taxon>Bacillati</taxon>
        <taxon>Bacillota</taxon>
        <taxon>Bacilli</taxon>
        <taxon>Lactobacillales</taxon>
        <taxon>Enterococcaceae</taxon>
        <taxon>Vagococcus</taxon>
    </lineage>
</organism>
<dbReference type="NCBIfam" id="TIGR00172">
    <property type="entry name" value="maf"/>
    <property type="match status" value="1"/>
</dbReference>
<comment type="caution">
    <text evidence="6">Lacks conserved residue(s) required for the propagation of feature annotation.</text>
</comment>
<dbReference type="CDD" id="cd00555">
    <property type="entry name" value="Maf"/>
    <property type="match status" value="1"/>
</dbReference>
<dbReference type="EMBL" id="CP039712">
    <property type="protein sequence ID" value="QCI85649.1"/>
    <property type="molecule type" value="Genomic_DNA"/>
</dbReference>
<dbReference type="PIRSF" id="PIRSF006305">
    <property type="entry name" value="Maf"/>
    <property type="match status" value="1"/>
</dbReference>
<protein>
    <recommendedName>
        <fullName evidence="6">dTTP/UTP pyrophosphatase</fullName>
        <shortName evidence="6">dTTPase/UTPase</shortName>
        <ecNumber evidence="6">3.6.1.9</ecNumber>
    </recommendedName>
    <alternativeName>
        <fullName evidence="6">Nucleoside triphosphate pyrophosphatase</fullName>
    </alternativeName>
    <alternativeName>
        <fullName evidence="6">Nucleotide pyrophosphatase</fullName>
        <shortName evidence="6">Nucleotide PPase</shortName>
    </alternativeName>
</protein>
<comment type="subcellular location">
    <subcellularLocation>
        <location evidence="2 6">Cytoplasm</location>
    </subcellularLocation>
</comment>
<evidence type="ECO:0000256" key="4">
    <source>
        <dbReference type="ARBA" id="ARBA00022801"/>
    </source>
</evidence>
<evidence type="ECO:0000256" key="1">
    <source>
        <dbReference type="ARBA" id="ARBA00001968"/>
    </source>
</evidence>
<keyword evidence="5 6" id="KW-0546">Nucleotide metabolism</keyword>
<dbReference type="GO" id="GO:0009117">
    <property type="term" value="P:nucleotide metabolic process"/>
    <property type="evidence" value="ECO:0007669"/>
    <property type="project" value="UniProtKB-KW"/>
</dbReference>
<dbReference type="InterPro" id="IPR029001">
    <property type="entry name" value="ITPase-like_fam"/>
</dbReference>
<accession>A0A4D7CNK0</accession>
<keyword evidence="4 6" id="KW-0378">Hydrolase</keyword>
<feature type="site" description="Important for substrate specificity" evidence="6">
    <location>
        <position position="12"/>
    </location>
</feature>
<evidence type="ECO:0000313" key="7">
    <source>
        <dbReference type="EMBL" id="QCI85649.1"/>
    </source>
</evidence>
<dbReference type="PANTHER" id="PTHR43213">
    <property type="entry name" value="BIFUNCTIONAL DTTP/UTP PYROPHOSPHATASE/METHYLTRANSFERASE PROTEIN-RELATED"/>
    <property type="match status" value="1"/>
</dbReference>
<dbReference type="Proteomes" id="UP000298615">
    <property type="component" value="Chromosome"/>
</dbReference>
<feature type="site" description="Important for substrate specificity" evidence="6">
    <location>
        <position position="152"/>
    </location>
</feature>
<dbReference type="GO" id="GO:0005737">
    <property type="term" value="C:cytoplasm"/>
    <property type="evidence" value="ECO:0007669"/>
    <property type="project" value="UniProtKB-SubCell"/>
</dbReference>
<dbReference type="PANTHER" id="PTHR43213:SF5">
    <property type="entry name" value="BIFUNCTIONAL DTTP_UTP PYROPHOSPHATASE_METHYLTRANSFERASE PROTEIN-RELATED"/>
    <property type="match status" value="1"/>
</dbReference>
<reference evidence="7 8" key="1">
    <citation type="submission" date="2019-04" db="EMBL/GenBank/DDBJ databases">
        <title>Vagococcus sp. nov., isolated from faeces of yaks (Bos grunniens).</title>
        <authorList>
            <person name="Ge Y."/>
        </authorList>
    </citation>
    <scope>NUCLEOTIDE SEQUENCE [LARGE SCALE GENOMIC DNA]</scope>
    <source>
        <strain evidence="7 8">MN-17</strain>
    </source>
</reference>
<evidence type="ECO:0000313" key="8">
    <source>
        <dbReference type="Proteomes" id="UP000298615"/>
    </source>
</evidence>
<proteinExistence type="inferred from homology"/>
<dbReference type="GO" id="GO:0036218">
    <property type="term" value="F:dTTP diphosphatase activity"/>
    <property type="evidence" value="ECO:0007669"/>
    <property type="project" value="RHEA"/>
</dbReference>
<dbReference type="InterPro" id="IPR003697">
    <property type="entry name" value="Maf-like"/>
</dbReference>
<evidence type="ECO:0000256" key="3">
    <source>
        <dbReference type="ARBA" id="ARBA00022490"/>
    </source>
</evidence>
<comment type="catalytic activity">
    <reaction evidence="6">
        <text>dTTP + H2O = dTMP + diphosphate + H(+)</text>
        <dbReference type="Rhea" id="RHEA:28534"/>
        <dbReference type="ChEBI" id="CHEBI:15377"/>
        <dbReference type="ChEBI" id="CHEBI:15378"/>
        <dbReference type="ChEBI" id="CHEBI:33019"/>
        <dbReference type="ChEBI" id="CHEBI:37568"/>
        <dbReference type="ChEBI" id="CHEBI:63528"/>
        <dbReference type="EC" id="3.6.1.9"/>
    </reaction>
</comment>
<comment type="function">
    <text evidence="6">Nucleoside triphosphate pyrophosphatase that hydrolyzes dTTP and UTP. May have a dual role in cell division arrest and in preventing the incorporation of modified nucleotides into cellular nucleic acids.</text>
</comment>
<dbReference type="AlphaFoldDB" id="A0A4D7CNK0"/>
<dbReference type="Gene3D" id="3.90.950.10">
    <property type="match status" value="1"/>
</dbReference>
<evidence type="ECO:0000256" key="2">
    <source>
        <dbReference type="ARBA" id="ARBA00004496"/>
    </source>
</evidence>
<dbReference type="HAMAP" id="MF_00528">
    <property type="entry name" value="Maf"/>
    <property type="match status" value="1"/>
</dbReference>
<dbReference type="FunFam" id="3.90.950.10:FF:000005">
    <property type="entry name" value="7-methyl-GTP pyrophosphatase"/>
    <property type="match status" value="1"/>
</dbReference>
<evidence type="ECO:0000256" key="6">
    <source>
        <dbReference type="HAMAP-Rule" id="MF_00528"/>
    </source>
</evidence>
<name>A0A4D7CNK0_9ENTE</name>
<feature type="active site" description="Proton acceptor" evidence="6">
    <location>
        <position position="69"/>
    </location>
</feature>
<dbReference type="RefSeq" id="WP_136952495.1">
    <property type="nucleotide sequence ID" value="NZ_CP039712.1"/>
</dbReference>
<comment type="similarity">
    <text evidence="6">Belongs to the Maf family. YhdE subfamily.</text>
</comment>
<evidence type="ECO:0000256" key="5">
    <source>
        <dbReference type="ARBA" id="ARBA00023080"/>
    </source>
</evidence>
<sequence length="184" mass="20354">MKKIILASQSPRRKELLAHITSDFEVQPADIDETVTPGITPEVYVTQMAEQKAAHIFNQYPDHLVIGCDTVVVMDGEILGKPVDKEDAKAMLQRYSNRTHDVLTGLTLMSKDKQITKLAQASVTFYPLDDDQINDYVASEEPMDKAGAYGIQGGASIFIKEIEGDYYAIVGFPVGLVNELLKSF</sequence>
<comment type="catalytic activity">
    <reaction evidence="6">
        <text>UTP + H2O = UMP + diphosphate + H(+)</text>
        <dbReference type="Rhea" id="RHEA:29395"/>
        <dbReference type="ChEBI" id="CHEBI:15377"/>
        <dbReference type="ChEBI" id="CHEBI:15378"/>
        <dbReference type="ChEBI" id="CHEBI:33019"/>
        <dbReference type="ChEBI" id="CHEBI:46398"/>
        <dbReference type="ChEBI" id="CHEBI:57865"/>
        <dbReference type="EC" id="3.6.1.9"/>
    </reaction>
</comment>
<dbReference type="KEGG" id="vao:FA707_01100"/>
<dbReference type="EC" id="3.6.1.9" evidence="6"/>
<dbReference type="GO" id="GO:0036221">
    <property type="term" value="F:UTP diphosphatase activity"/>
    <property type="evidence" value="ECO:0007669"/>
    <property type="project" value="RHEA"/>
</dbReference>
<keyword evidence="3 6" id="KW-0963">Cytoplasm</keyword>
<gene>
    <name evidence="7" type="ORF">FA707_01100</name>
</gene>
<feature type="site" description="Important for substrate specificity" evidence="6">
    <location>
        <position position="70"/>
    </location>
</feature>
<dbReference type="SUPFAM" id="SSF52972">
    <property type="entry name" value="ITPase-like"/>
    <property type="match status" value="1"/>
</dbReference>